<sequence>AQQHRTFNSAVQKQVTLSCAKPLYGLNGRTPLHHNGLSAEAADEEEMDEE</sequence>
<gene>
    <name evidence="2" type="ORF">M9458_025404</name>
</gene>
<accession>A0ABD0Q178</accession>
<feature type="region of interest" description="Disordered" evidence="1">
    <location>
        <begin position="26"/>
        <end position="50"/>
    </location>
</feature>
<keyword evidence="3" id="KW-1185">Reference proteome</keyword>
<comment type="caution">
    <text evidence="2">The sequence shown here is derived from an EMBL/GenBank/DDBJ whole genome shotgun (WGS) entry which is preliminary data.</text>
</comment>
<feature type="non-terminal residue" evidence="2">
    <location>
        <position position="1"/>
    </location>
</feature>
<feature type="non-terminal residue" evidence="2">
    <location>
        <position position="50"/>
    </location>
</feature>
<evidence type="ECO:0000313" key="3">
    <source>
        <dbReference type="Proteomes" id="UP001529510"/>
    </source>
</evidence>
<evidence type="ECO:0000256" key="1">
    <source>
        <dbReference type="SAM" id="MobiDB-lite"/>
    </source>
</evidence>
<feature type="compositionally biased region" description="Acidic residues" evidence="1">
    <location>
        <begin position="41"/>
        <end position="50"/>
    </location>
</feature>
<dbReference type="AlphaFoldDB" id="A0ABD0Q178"/>
<reference evidence="2 3" key="1">
    <citation type="submission" date="2024-05" db="EMBL/GenBank/DDBJ databases">
        <title>Genome sequencing and assembly of Indian major carp, Cirrhinus mrigala (Hamilton, 1822).</title>
        <authorList>
            <person name="Mohindra V."/>
            <person name="Chowdhury L.M."/>
            <person name="Lal K."/>
            <person name="Jena J.K."/>
        </authorList>
    </citation>
    <scope>NUCLEOTIDE SEQUENCE [LARGE SCALE GENOMIC DNA]</scope>
    <source>
        <strain evidence="2">CM1030</strain>
        <tissue evidence="2">Blood</tissue>
    </source>
</reference>
<evidence type="ECO:0000313" key="2">
    <source>
        <dbReference type="EMBL" id="KAL0179962.1"/>
    </source>
</evidence>
<proteinExistence type="predicted"/>
<protein>
    <submittedName>
        <fullName evidence="2">Uncharacterized protein</fullName>
    </submittedName>
</protein>
<organism evidence="2 3">
    <name type="scientific">Cirrhinus mrigala</name>
    <name type="common">Mrigala</name>
    <dbReference type="NCBI Taxonomy" id="683832"/>
    <lineage>
        <taxon>Eukaryota</taxon>
        <taxon>Metazoa</taxon>
        <taxon>Chordata</taxon>
        <taxon>Craniata</taxon>
        <taxon>Vertebrata</taxon>
        <taxon>Euteleostomi</taxon>
        <taxon>Actinopterygii</taxon>
        <taxon>Neopterygii</taxon>
        <taxon>Teleostei</taxon>
        <taxon>Ostariophysi</taxon>
        <taxon>Cypriniformes</taxon>
        <taxon>Cyprinidae</taxon>
        <taxon>Labeoninae</taxon>
        <taxon>Labeonini</taxon>
        <taxon>Cirrhinus</taxon>
    </lineage>
</organism>
<name>A0ABD0Q178_CIRMR</name>
<dbReference type="Proteomes" id="UP001529510">
    <property type="component" value="Unassembled WGS sequence"/>
</dbReference>
<dbReference type="EMBL" id="JAMKFB020000012">
    <property type="protein sequence ID" value="KAL0179962.1"/>
    <property type="molecule type" value="Genomic_DNA"/>
</dbReference>